<evidence type="ECO:0000313" key="2">
    <source>
        <dbReference type="Proteomes" id="UP000036367"/>
    </source>
</evidence>
<dbReference type="AlphaFoldDB" id="A0A0J1EKG6"/>
<name>A0A0J1EKG6_RHOIS</name>
<dbReference type="EMBL" id="LECT01000016">
    <property type="protein sequence ID" value="KLU06034.1"/>
    <property type="molecule type" value="Genomic_DNA"/>
</dbReference>
<keyword evidence="2" id="KW-1185">Reference proteome</keyword>
<organism evidence="1 2">
    <name type="scientific">Rhodopirellula islandica</name>
    <dbReference type="NCBI Taxonomy" id="595434"/>
    <lineage>
        <taxon>Bacteria</taxon>
        <taxon>Pseudomonadati</taxon>
        <taxon>Planctomycetota</taxon>
        <taxon>Planctomycetia</taxon>
        <taxon>Pirellulales</taxon>
        <taxon>Pirellulaceae</taxon>
        <taxon>Rhodopirellula</taxon>
    </lineage>
</organism>
<sequence>MVMHSTSKSHDTVSGRVSASDVLPDLQSFDPFGTSFASPVASFPHAHEFICQQHRPTKRITPAGV</sequence>
<comment type="caution">
    <text evidence="1">The sequence shown here is derived from an EMBL/GenBank/DDBJ whole genome shotgun (WGS) entry which is preliminary data.</text>
</comment>
<reference evidence="1" key="1">
    <citation type="submission" date="2015-05" db="EMBL/GenBank/DDBJ databases">
        <title>Permanent draft genome of Rhodopirellula islandicus K833.</title>
        <authorList>
            <person name="Kizina J."/>
            <person name="Richter M."/>
            <person name="Glockner F.O."/>
            <person name="Harder J."/>
        </authorList>
    </citation>
    <scope>NUCLEOTIDE SEQUENCE [LARGE SCALE GENOMIC DNA]</scope>
    <source>
        <strain evidence="1">K833</strain>
    </source>
</reference>
<protein>
    <submittedName>
        <fullName evidence="1">Uncharacterized protein</fullName>
    </submittedName>
</protein>
<dbReference type="PATRIC" id="fig|595434.4.peg.1805"/>
<gene>
    <name evidence="1" type="ORF">RISK_001885</name>
</gene>
<dbReference type="STRING" id="595434.RISK_001885"/>
<evidence type="ECO:0000313" key="1">
    <source>
        <dbReference type="EMBL" id="KLU06034.1"/>
    </source>
</evidence>
<accession>A0A0J1EKG6</accession>
<proteinExistence type="predicted"/>
<dbReference type="Proteomes" id="UP000036367">
    <property type="component" value="Unassembled WGS sequence"/>
</dbReference>